<organism evidence="2 3">
    <name type="scientific">Flavobacterium cerinum</name>
    <dbReference type="NCBI Taxonomy" id="2502784"/>
    <lineage>
        <taxon>Bacteria</taxon>
        <taxon>Pseudomonadati</taxon>
        <taxon>Bacteroidota</taxon>
        <taxon>Flavobacteriia</taxon>
        <taxon>Flavobacteriales</taxon>
        <taxon>Flavobacteriaceae</taxon>
        <taxon>Flavobacterium</taxon>
    </lineage>
</organism>
<dbReference type="Proteomes" id="UP000287527">
    <property type="component" value="Unassembled WGS sequence"/>
</dbReference>
<proteinExistence type="predicted"/>
<protein>
    <recommendedName>
        <fullName evidence="4">Serine protease</fullName>
    </recommendedName>
</protein>
<keyword evidence="3" id="KW-1185">Reference proteome</keyword>
<evidence type="ECO:0000313" key="3">
    <source>
        <dbReference type="Proteomes" id="UP000287527"/>
    </source>
</evidence>
<gene>
    <name evidence="2" type="ORF">EPI11_03375</name>
</gene>
<dbReference type="RefSeq" id="WP_128388549.1">
    <property type="nucleotide sequence ID" value="NZ_SBII01000002.1"/>
</dbReference>
<sequence>MEVEVSDKLIAVTTMLFILSMISERIITFIKLWCVKGRSFLFIVVSDDVDTSIRAVNPAEEAKRSRSILAINLTVSFLIALLSKASLFDMFSFSDAHPEIWNNLFSWQNETFSFSFESVARLLSIIFGCALTGSFISLGSKFWHDLLDLLLQVKDLKKNLNEQAGTGLKLGERANEIKQEKEVIKAAISPYKKQLIQIENIVKVLTNDSGEETILEVYVKGDFDAQLIPKAIFYKDLHNKEKSIRVEILKGANPEIQSDLWPADAIANIWPYKGNTGSNGGKVYDKTTGEEYFMTCFHVVKSPSHNWSDKYPNTDISIKNIDNGTICGTIKFTCRNTKVDVSIVKPNEKTNLKSTIPGIGTPYFSRNIGGDDVAYKTKVKKYGVTTKFTEGYIFDDDAPVEISYLDGSSVIFNSLIIIKSLHTERFSDKGDSGSFIIDEYNYLIGMLVGGSGDKSYVMRINEIFDITNTKINRL</sequence>
<feature type="transmembrane region" description="Helical" evidence="1">
    <location>
        <begin position="68"/>
        <end position="88"/>
    </location>
</feature>
<evidence type="ECO:0000313" key="2">
    <source>
        <dbReference type="EMBL" id="RWX02271.1"/>
    </source>
</evidence>
<evidence type="ECO:0008006" key="4">
    <source>
        <dbReference type="Google" id="ProtNLM"/>
    </source>
</evidence>
<dbReference type="EMBL" id="SBII01000002">
    <property type="protein sequence ID" value="RWX02271.1"/>
    <property type="molecule type" value="Genomic_DNA"/>
</dbReference>
<dbReference type="OrthoDB" id="1326017at2"/>
<comment type="caution">
    <text evidence="2">The sequence shown here is derived from an EMBL/GenBank/DDBJ whole genome shotgun (WGS) entry which is preliminary data.</text>
</comment>
<keyword evidence="1" id="KW-0812">Transmembrane</keyword>
<keyword evidence="1" id="KW-0472">Membrane</keyword>
<feature type="transmembrane region" description="Helical" evidence="1">
    <location>
        <begin position="12"/>
        <end position="34"/>
    </location>
</feature>
<reference evidence="2 3" key="1">
    <citation type="submission" date="2019-01" db="EMBL/GenBank/DDBJ databases">
        <title>Flavobacterium sp. nov.,isolated from freshwater.</title>
        <authorList>
            <person name="Zhang R."/>
            <person name="Du Z.-J."/>
        </authorList>
    </citation>
    <scope>NUCLEOTIDE SEQUENCE [LARGE SCALE GENOMIC DNA]</scope>
    <source>
        <strain evidence="2 3">1E403</strain>
    </source>
</reference>
<dbReference type="InterPro" id="IPR009003">
    <property type="entry name" value="Peptidase_S1_PA"/>
</dbReference>
<dbReference type="InterPro" id="IPR043504">
    <property type="entry name" value="Peptidase_S1_PA_chymotrypsin"/>
</dbReference>
<name>A0A3S3QE76_9FLAO</name>
<dbReference type="Gene3D" id="2.40.10.10">
    <property type="entry name" value="Trypsin-like serine proteases"/>
    <property type="match status" value="2"/>
</dbReference>
<keyword evidence="1" id="KW-1133">Transmembrane helix</keyword>
<dbReference type="AlphaFoldDB" id="A0A3S3QE76"/>
<evidence type="ECO:0000256" key="1">
    <source>
        <dbReference type="SAM" id="Phobius"/>
    </source>
</evidence>
<accession>A0A3S3QE76</accession>
<dbReference type="SUPFAM" id="SSF50494">
    <property type="entry name" value="Trypsin-like serine proteases"/>
    <property type="match status" value="1"/>
</dbReference>